<dbReference type="RefSeq" id="WP_211278129.1">
    <property type="nucleotide sequence ID" value="NZ_MTSM01000090.1"/>
</dbReference>
<dbReference type="Proteomes" id="UP000191418">
    <property type="component" value="Unassembled WGS sequence"/>
</dbReference>
<sequence>FTLPELVGNVGMTHKITLNNAAYYTHALERAGYLKNIGTERKKLFMLINNTGAKAPQVMAVAEVYDPNLDEIVLRDVPDYD</sequence>
<protein>
    <submittedName>
        <fullName evidence="1">Uncharacterized protein</fullName>
    </submittedName>
</protein>
<keyword evidence="2" id="KW-1185">Reference proteome</keyword>
<organism evidence="1 2">
    <name type="scientific">Oceanospirillum multiglobuliferum</name>
    <dbReference type="NCBI Taxonomy" id="64969"/>
    <lineage>
        <taxon>Bacteria</taxon>
        <taxon>Pseudomonadati</taxon>
        <taxon>Pseudomonadota</taxon>
        <taxon>Gammaproteobacteria</taxon>
        <taxon>Oceanospirillales</taxon>
        <taxon>Oceanospirillaceae</taxon>
        <taxon>Oceanospirillum</taxon>
    </lineage>
</organism>
<name>A0A1V4T0C4_9GAMM</name>
<gene>
    <name evidence="1" type="ORF">BTE48_16325</name>
</gene>
<accession>A0A1V4T0C4</accession>
<dbReference type="EMBL" id="MTSM01000090">
    <property type="protein sequence ID" value="OPX54041.1"/>
    <property type="molecule type" value="Genomic_DNA"/>
</dbReference>
<dbReference type="AlphaFoldDB" id="A0A1V4T0C4"/>
<proteinExistence type="predicted"/>
<evidence type="ECO:0000313" key="2">
    <source>
        <dbReference type="Proteomes" id="UP000191418"/>
    </source>
</evidence>
<reference evidence="1 2" key="1">
    <citation type="submission" date="2017-01" db="EMBL/GenBank/DDBJ databases">
        <title>Genome Sequencing of a Marine Spirillum, Oceanospirillum multiglobuliferum ATCC 33336, from Japan.</title>
        <authorList>
            <person name="Carney J.G."/>
            <person name="Trachtenberg A.M."/>
            <person name="Rheaume B.A."/>
            <person name="Linnane J.D."/>
            <person name="Pitts N.L."/>
            <person name="Mykles D.L."/>
            <person name="Maclea K.S."/>
        </authorList>
    </citation>
    <scope>NUCLEOTIDE SEQUENCE [LARGE SCALE GENOMIC DNA]</scope>
    <source>
        <strain evidence="1 2">ATCC 33336</strain>
    </source>
</reference>
<comment type="caution">
    <text evidence="1">The sequence shown here is derived from an EMBL/GenBank/DDBJ whole genome shotgun (WGS) entry which is preliminary data.</text>
</comment>
<evidence type="ECO:0000313" key="1">
    <source>
        <dbReference type="EMBL" id="OPX54041.1"/>
    </source>
</evidence>
<feature type="non-terminal residue" evidence="1">
    <location>
        <position position="1"/>
    </location>
</feature>